<name>A0A7C4QST7_9PLAN</name>
<dbReference type="Pfam" id="PF13243">
    <property type="entry name" value="SQHop_cyclase_C"/>
    <property type="match status" value="2"/>
</dbReference>
<comment type="caution">
    <text evidence="6">The sequence shown here is derived from an EMBL/GenBank/DDBJ whole genome shotgun (WGS) entry which is preliminary data.</text>
</comment>
<dbReference type="AlphaFoldDB" id="A0A7C4QST7"/>
<comment type="similarity">
    <text evidence="2">Belongs to the terpene cyclase/mutase family.</text>
</comment>
<evidence type="ECO:0000313" key="6">
    <source>
        <dbReference type="EMBL" id="HGT40486.1"/>
    </source>
</evidence>
<dbReference type="CDD" id="cd02892">
    <property type="entry name" value="SQCY_1"/>
    <property type="match status" value="1"/>
</dbReference>
<dbReference type="GO" id="GO:0016104">
    <property type="term" value="P:triterpenoid biosynthetic process"/>
    <property type="evidence" value="ECO:0007669"/>
    <property type="project" value="InterPro"/>
</dbReference>
<evidence type="ECO:0000256" key="1">
    <source>
        <dbReference type="ARBA" id="ARBA00004999"/>
    </source>
</evidence>
<evidence type="ECO:0000259" key="4">
    <source>
        <dbReference type="Pfam" id="PF13243"/>
    </source>
</evidence>
<proteinExistence type="inferred from homology"/>
<dbReference type="InterPro" id="IPR032696">
    <property type="entry name" value="SQ_cyclase_C"/>
</dbReference>
<comment type="pathway">
    <text evidence="1">Secondary metabolite biosynthesis; hopanoid biosynthesis.</text>
</comment>
<dbReference type="SFLD" id="SFLDG01016">
    <property type="entry name" value="Prenyltransferase_Like_2"/>
    <property type="match status" value="1"/>
</dbReference>
<feature type="domain" description="Squalene cyclase C-terminal" evidence="4">
    <location>
        <begin position="342"/>
        <end position="421"/>
    </location>
</feature>
<dbReference type="GO" id="GO:0005811">
    <property type="term" value="C:lipid droplet"/>
    <property type="evidence" value="ECO:0007669"/>
    <property type="project" value="InterPro"/>
</dbReference>
<dbReference type="EMBL" id="DSVQ01000017">
    <property type="protein sequence ID" value="HGT40486.1"/>
    <property type="molecule type" value="Genomic_DNA"/>
</dbReference>
<dbReference type="PANTHER" id="PTHR11764">
    <property type="entry name" value="TERPENE CYCLASE/MUTASE FAMILY MEMBER"/>
    <property type="match status" value="1"/>
</dbReference>
<dbReference type="InterPro" id="IPR018333">
    <property type="entry name" value="Squalene_cyclase"/>
</dbReference>
<dbReference type="GO" id="GO:0016866">
    <property type="term" value="F:intramolecular transferase activity"/>
    <property type="evidence" value="ECO:0007669"/>
    <property type="project" value="InterPro"/>
</dbReference>
<dbReference type="Gene3D" id="1.50.10.20">
    <property type="match status" value="2"/>
</dbReference>
<feature type="domain" description="Squalene cyclase C-terminal" evidence="4">
    <location>
        <begin position="451"/>
        <end position="691"/>
    </location>
</feature>
<evidence type="ECO:0000256" key="2">
    <source>
        <dbReference type="ARBA" id="ARBA00009755"/>
    </source>
</evidence>
<sequence>MSLERSGSPRLQFPPSEPTAASAAEAADALDQRLQTAISRTVEYLLARQHADGYWVAELEGDTILESEYILLLAFLGQGRSERAREAAAYILQQQCSHGGWAIFPGGPLEISASVKAYLALKITGVDPQSPPMQQARAAILAAGGVERVNSFTRYYLAMLGLIPYELCPAVPPELILLPHWAPFNIYEMSAWSRTILVPLSLLWAYQPVHALPADCGIDELYASPQKSLPRHCRGVNQEGSRGWLDWPAVFQRIDAAIKWCEHRGWKPWRARAVRLCEEWILQRLEGSDGLGAIFPPIIWTIIGLRSRGYDDDSPVIQQQLAELERLVIRERGTVRLQPCKSPVWDTALTVIALRDAGVPREHPAIQRAVAWLLSKEVRRRGDWSFARPQVEPGGWFFEFHNEFYPDVDDTAMVLIALSRCVPEGLGTTWSLDFQSDKGVILIGQSATAAEALGEIERLRPLLSAVRRGVQWLVAMQSRDGGWGAFDADNTREVFTKVPFADHNAMIDPSTADITARVLEALAAVGWKAQPAVIDRALAFIFRDQQPDFCWFGRWGVNYLYGTWQVLQGLNKLGCARGDARLQHAADWLVAHQQDCGGWGETPATYDDPALRGSGSVTPSQTAWALLGLIAADRAASPAGFRGIEFLLQRQHADGSWDEPEFTGTGFPRVFYLRYHYYRIYFPLMALARFRAALRRQSNQQLP</sequence>
<dbReference type="UniPathway" id="UPA00337"/>
<organism evidence="6">
    <name type="scientific">Schlesneria paludicola</name>
    <dbReference type="NCBI Taxonomy" id="360056"/>
    <lineage>
        <taxon>Bacteria</taxon>
        <taxon>Pseudomonadati</taxon>
        <taxon>Planctomycetota</taxon>
        <taxon>Planctomycetia</taxon>
        <taxon>Planctomycetales</taxon>
        <taxon>Planctomycetaceae</taxon>
        <taxon>Schlesneria</taxon>
    </lineage>
</organism>
<dbReference type="Pfam" id="PF13249">
    <property type="entry name" value="SQHop_cyclase_N"/>
    <property type="match status" value="1"/>
</dbReference>
<reference evidence="6" key="1">
    <citation type="journal article" date="2020" name="mSystems">
        <title>Genome- and Community-Level Interaction Insights into Carbon Utilization and Element Cycling Functions of Hydrothermarchaeota in Hydrothermal Sediment.</title>
        <authorList>
            <person name="Zhou Z."/>
            <person name="Liu Y."/>
            <person name="Xu W."/>
            <person name="Pan J."/>
            <person name="Luo Z.H."/>
            <person name="Li M."/>
        </authorList>
    </citation>
    <scope>NUCLEOTIDE SEQUENCE [LARGE SCALE GENOMIC DNA]</scope>
    <source>
        <strain evidence="6">SpSt-508</strain>
    </source>
</reference>
<evidence type="ECO:0000256" key="3">
    <source>
        <dbReference type="ARBA" id="ARBA00022737"/>
    </source>
</evidence>
<evidence type="ECO:0000259" key="5">
    <source>
        <dbReference type="Pfam" id="PF13249"/>
    </source>
</evidence>
<feature type="domain" description="Squalene cyclase N-terminal" evidence="5">
    <location>
        <begin position="38"/>
        <end position="331"/>
    </location>
</feature>
<dbReference type="PANTHER" id="PTHR11764:SF20">
    <property type="entry name" value="LANOSTEROL SYNTHASE"/>
    <property type="match status" value="1"/>
</dbReference>
<dbReference type="SUPFAM" id="SSF48239">
    <property type="entry name" value="Terpenoid cyclases/Protein prenyltransferases"/>
    <property type="match status" value="2"/>
</dbReference>
<gene>
    <name evidence="6" type="ORF">ENS64_14675</name>
</gene>
<dbReference type="InterPro" id="IPR032697">
    <property type="entry name" value="SQ_cyclase_N"/>
</dbReference>
<protein>
    <submittedName>
        <fullName evidence="6">Squalene--hopene cyclase</fullName>
    </submittedName>
</protein>
<keyword evidence="3" id="KW-0677">Repeat</keyword>
<dbReference type="InterPro" id="IPR008930">
    <property type="entry name" value="Terpenoid_cyclase/PrenylTrfase"/>
</dbReference>
<accession>A0A7C4QST7</accession>
<dbReference type="NCBIfam" id="TIGR01787">
    <property type="entry name" value="squalene_cyclas"/>
    <property type="match status" value="1"/>
</dbReference>